<protein>
    <submittedName>
        <fullName evidence="5">Regulatory protein, luxR family</fullName>
    </submittedName>
</protein>
<dbReference type="EMBL" id="FQUR01000016">
    <property type="protein sequence ID" value="SHF17188.1"/>
    <property type="molecule type" value="Genomic_DNA"/>
</dbReference>
<dbReference type="SUPFAM" id="SSF46894">
    <property type="entry name" value="C-terminal effector domain of the bipartite response regulators"/>
    <property type="match status" value="1"/>
</dbReference>
<organism evidence="5 6">
    <name type="scientific">Thermoanaerobacter uzonensis DSM 18761</name>
    <dbReference type="NCBI Taxonomy" id="1123369"/>
    <lineage>
        <taxon>Bacteria</taxon>
        <taxon>Bacillati</taxon>
        <taxon>Bacillota</taxon>
        <taxon>Clostridia</taxon>
        <taxon>Thermoanaerobacterales</taxon>
        <taxon>Thermoanaerobacteraceae</taxon>
        <taxon>Thermoanaerobacter</taxon>
    </lineage>
</organism>
<gene>
    <name evidence="5" type="ORF">SAMN02745195_02006</name>
</gene>
<dbReference type="InterPro" id="IPR016032">
    <property type="entry name" value="Sig_transdc_resp-reg_C-effctor"/>
</dbReference>
<dbReference type="InterPro" id="IPR029016">
    <property type="entry name" value="GAF-like_dom_sf"/>
</dbReference>
<reference evidence="6" key="1">
    <citation type="submission" date="2016-11" db="EMBL/GenBank/DDBJ databases">
        <authorList>
            <person name="Varghese N."/>
            <person name="Submissions S."/>
        </authorList>
    </citation>
    <scope>NUCLEOTIDE SEQUENCE [LARGE SCALE GENOMIC DNA]</scope>
    <source>
        <strain evidence="6">DSM 18761</strain>
    </source>
</reference>
<dbReference type="GO" id="GO:0006355">
    <property type="term" value="P:regulation of DNA-templated transcription"/>
    <property type="evidence" value="ECO:0007669"/>
    <property type="project" value="InterPro"/>
</dbReference>
<keyword evidence="3" id="KW-0804">Transcription</keyword>
<keyword evidence="6" id="KW-1185">Reference proteome</keyword>
<dbReference type="PROSITE" id="PS50043">
    <property type="entry name" value="HTH_LUXR_2"/>
    <property type="match status" value="1"/>
</dbReference>
<dbReference type="CDD" id="cd06170">
    <property type="entry name" value="LuxR_C_like"/>
    <property type="match status" value="1"/>
</dbReference>
<evidence type="ECO:0000313" key="6">
    <source>
        <dbReference type="Proteomes" id="UP000184127"/>
    </source>
</evidence>
<evidence type="ECO:0000256" key="1">
    <source>
        <dbReference type="ARBA" id="ARBA00023015"/>
    </source>
</evidence>
<proteinExistence type="predicted"/>
<dbReference type="Gene3D" id="1.10.10.10">
    <property type="entry name" value="Winged helix-like DNA-binding domain superfamily/Winged helix DNA-binding domain"/>
    <property type="match status" value="1"/>
</dbReference>
<dbReference type="InterPro" id="IPR036388">
    <property type="entry name" value="WH-like_DNA-bd_sf"/>
</dbReference>
<dbReference type="Proteomes" id="UP000184127">
    <property type="component" value="Unassembled WGS sequence"/>
</dbReference>
<dbReference type="PANTHER" id="PTHR44688">
    <property type="entry name" value="DNA-BINDING TRANSCRIPTIONAL ACTIVATOR DEVR_DOSR"/>
    <property type="match status" value="1"/>
</dbReference>
<dbReference type="PANTHER" id="PTHR44688:SF16">
    <property type="entry name" value="DNA-BINDING TRANSCRIPTIONAL ACTIVATOR DEVR_DOSR"/>
    <property type="match status" value="1"/>
</dbReference>
<accession>A0A1M4ZGV9</accession>
<keyword evidence="2" id="KW-0238">DNA-binding</keyword>
<keyword evidence="1" id="KW-0805">Transcription regulation</keyword>
<evidence type="ECO:0000313" key="5">
    <source>
        <dbReference type="EMBL" id="SHF17188.1"/>
    </source>
</evidence>
<evidence type="ECO:0000256" key="2">
    <source>
        <dbReference type="ARBA" id="ARBA00023125"/>
    </source>
</evidence>
<dbReference type="PRINTS" id="PR00038">
    <property type="entry name" value="HTHLUXR"/>
</dbReference>
<dbReference type="Gene3D" id="3.30.450.40">
    <property type="match status" value="1"/>
</dbReference>
<name>A0A1M4ZGV9_9THEO</name>
<dbReference type="InterPro" id="IPR000792">
    <property type="entry name" value="Tscrpt_reg_LuxR_C"/>
</dbReference>
<sequence>MNKLIFDEVLYSHKRCLKMELTQTIDNPLIFLGKQELQLKIRENNELINVFRKNVNSIFKQIKERYVFLLTDTEGYLLEMVYEKGIYNNIDKTGFKRGTSFKEESCGTNAISLAMRLNQLVYLKPEQHYCNIFKEWYCIAIPLIVDDEIIGYLDLSTIKDSMVDEMMVVVELLAYKIVSDYVSMVGNKVNNSKVKLTEKQLEVLKLAMKGYKDIAIAEELGISINTINYHKRNIFRKLDVRSTREAIAKAILTGLIE</sequence>
<evidence type="ECO:0000256" key="3">
    <source>
        <dbReference type="ARBA" id="ARBA00023163"/>
    </source>
</evidence>
<feature type="domain" description="HTH luxR-type" evidence="4">
    <location>
        <begin position="189"/>
        <end position="254"/>
    </location>
</feature>
<evidence type="ECO:0000259" key="4">
    <source>
        <dbReference type="PROSITE" id="PS50043"/>
    </source>
</evidence>
<dbReference type="SMART" id="SM00421">
    <property type="entry name" value="HTH_LUXR"/>
    <property type="match status" value="1"/>
</dbReference>
<dbReference type="Pfam" id="PF00196">
    <property type="entry name" value="GerE"/>
    <property type="match status" value="1"/>
</dbReference>
<dbReference type="GO" id="GO:0003677">
    <property type="term" value="F:DNA binding"/>
    <property type="evidence" value="ECO:0007669"/>
    <property type="project" value="UniProtKB-KW"/>
</dbReference>
<dbReference type="AlphaFoldDB" id="A0A1M4ZGV9"/>